<dbReference type="GO" id="GO:0006361">
    <property type="term" value="P:transcription initiation at RNA polymerase I promoter"/>
    <property type="evidence" value="ECO:0007669"/>
    <property type="project" value="InterPro"/>
</dbReference>
<dbReference type="PANTHER" id="PTHR12790:SF0">
    <property type="entry name" value="RNA POLYMERASE I-SPECIFIC TRANSCRIPTION INITIATION FACTOR RRN3-RELATED"/>
    <property type="match status" value="1"/>
</dbReference>
<organism evidence="2 3">
    <name type="scientific">Giardia intestinalis (strain P15)</name>
    <name type="common">Giardia lamblia</name>
    <dbReference type="NCBI Taxonomy" id="658858"/>
    <lineage>
        <taxon>Eukaryota</taxon>
        <taxon>Metamonada</taxon>
        <taxon>Diplomonadida</taxon>
        <taxon>Hexamitidae</taxon>
        <taxon>Giardiinae</taxon>
        <taxon>Giardia</taxon>
    </lineage>
</organism>
<gene>
    <name evidence="2" type="ORF">GLP15_5095</name>
</gene>
<comment type="similarity">
    <text evidence="1">Belongs to the RRN3 family.</text>
</comment>
<dbReference type="Pfam" id="PF05327">
    <property type="entry name" value="RRN3"/>
    <property type="match status" value="1"/>
</dbReference>
<dbReference type="STRING" id="658858.E1EYI6"/>
<dbReference type="GO" id="GO:0005634">
    <property type="term" value="C:nucleus"/>
    <property type="evidence" value="ECO:0007669"/>
    <property type="project" value="TreeGrafter"/>
</dbReference>
<dbReference type="EMBL" id="ACVC01000072">
    <property type="protein sequence ID" value="EFO64753.1"/>
    <property type="molecule type" value="Genomic_DNA"/>
</dbReference>
<name>E1EYI6_GIAIA</name>
<dbReference type="AlphaFoldDB" id="E1EYI6"/>
<dbReference type="OMA" id="VIHKWAF"/>
<sequence>MDEFLSLLRKSSDRISTVYASVLQSKSIADSLFQGLVTASSSITPSMFITILKYPLSHPLTDIDMLFCECISALVAQDACRAELVFITLLSFEDVEMTGSAPSSCKHAKVEVIKHILSANPTAISALATAIQATIPSIHCIKRAPSWLDFILLLEISISGLMHSTVEAVIKLLLLIDSHIEAFSVPNGGADIQLKAPSELTSSEGGAVGSYISPSFGSHTKFAGLNLEKQVVCEEPQKHSEEDAVEGCLLEDAESMDFYTDTLDQLLVSYFKHLRALWSSDSSSYVKRCQGAIIPCFARLGMCLRTIRYTQFVVFYAVSLDPSLPGLLIEYLIKRSLFDLDASISIYLDSMNYLGSFIARFSGLTLPLITGSIKLLLQYATHLGAELDPESMHALDRAIGVYRIAGELCLDMAQRGFSYKSKAQLSINLVPGGVIRYLSVVRTLLYSLCFVAEDIAPQNINMGELSRLLLSDLCPIVYFYDIGVQLLHVIHKWAFLMPSELDKLHAILDYAQNVELPYNVISCFYPFEPLCLPQSNNFIAPYYREYWVQEVDDTEG</sequence>
<evidence type="ECO:0000313" key="3">
    <source>
        <dbReference type="Proteomes" id="UP000008974"/>
    </source>
</evidence>
<comment type="caution">
    <text evidence="2">The sequence shown here is derived from an EMBL/GenBank/DDBJ whole genome shotgun (WGS) entry which is preliminary data.</text>
</comment>
<accession>E1EYI6</accession>
<dbReference type="GO" id="GO:0001042">
    <property type="term" value="F:RNA polymerase I core binding"/>
    <property type="evidence" value="ECO:0007669"/>
    <property type="project" value="TreeGrafter"/>
</dbReference>
<dbReference type="InterPro" id="IPR007991">
    <property type="entry name" value="RNA_pol_I_trans_ini_fac_RRN3"/>
</dbReference>
<dbReference type="GO" id="GO:0001181">
    <property type="term" value="F:RNA polymerase I general transcription initiation factor activity"/>
    <property type="evidence" value="ECO:0007669"/>
    <property type="project" value="InterPro"/>
</dbReference>
<dbReference type="VEuPathDB" id="GiardiaDB:GLP15_5095"/>
<evidence type="ECO:0000313" key="2">
    <source>
        <dbReference type="EMBL" id="EFO64753.1"/>
    </source>
</evidence>
<reference evidence="2 3" key="1">
    <citation type="journal article" date="2010" name="BMC Genomics">
        <title>Genome analysis and comparative genomics of a Giardia intestinalis assemblage E isolate.</title>
        <authorList>
            <person name="Jerlstrom-Hultqvist J."/>
            <person name="Franzen O."/>
            <person name="Ankarklev J."/>
            <person name="Xu F."/>
            <person name="Nohynkova E."/>
            <person name="Andersson J.O."/>
            <person name="Svard S.G."/>
            <person name="Andersson B."/>
        </authorList>
    </citation>
    <scope>NUCLEOTIDE SEQUENCE [LARGE SCALE GENOMIC DNA]</scope>
    <source>
        <strain evidence="2 3">P15</strain>
    </source>
</reference>
<dbReference type="Proteomes" id="UP000008974">
    <property type="component" value="Unassembled WGS sequence"/>
</dbReference>
<proteinExistence type="inferred from homology"/>
<protein>
    <submittedName>
        <fullName evidence="2">Transcription factor RRN3</fullName>
    </submittedName>
</protein>
<dbReference type="PANTHER" id="PTHR12790">
    <property type="entry name" value="TRANSCRIPTION INITIATION FACTOR IA RRN3"/>
    <property type="match status" value="1"/>
</dbReference>
<evidence type="ECO:0000256" key="1">
    <source>
        <dbReference type="ARBA" id="ARBA00010098"/>
    </source>
</evidence>
<dbReference type="OrthoDB" id="26970at2759"/>